<feature type="domain" description="Peptidase M50" evidence="13">
    <location>
        <begin position="28"/>
        <end position="99"/>
    </location>
</feature>
<name>A0A953LL82_SYMTR</name>
<evidence type="ECO:0000256" key="12">
    <source>
        <dbReference type="SAM" id="Phobius"/>
    </source>
</evidence>
<keyword evidence="7" id="KW-0378">Hydrolase</keyword>
<evidence type="ECO:0000256" key="5">
    <source>
        <dbReference type="ARBA" id="ARBA00022692"/>
    </source>
</evidence>
<dbReference type="AlphaFoldDB" id="A0A953LL82"/>
<dbReference type="PANTHER" id="PTHR39188">
    <property type="entry name" value="MEMBRANE-ASSOCIATED ZINC METALLOPROTEASE M50B"/>
    <property type="match status" value="1"/>
</dbReference>
<keyword evidence="9 12" id="KW-1133">Transmembrane helix</keyword>
<evidence type="ECO:0000256" key="10">
    <source>
        <dbReference type="ARBA" id="ARBA00023049"/>
    </source>
</evidence>
<keyword evidence="6" id="KW-0479">Metal-binding</keyword>
<evidence type="ECO:0000256" key="1">
    <source>
        <dbReference type="ARBA" id="ARBA00001947"/>
    </source>
</evidence>
<evidence type="ECO:0000256" key="6">
    <source>
        <dbReference type="ARBA" id="ARBA00022723"/>
    </source>
</evidence>
<dbReference type="Proteomes" id="UP000732377">
    <property type="component" value="Unassembled WGS sequence"/>
</dbReference>
<comment type="similarity">
    <text evidence="3">Belongs to the peptidase M50B family.</text>
</comment>
<keyword evidence="11 12" id="KW-0472">Membrane</keyword>
<dbReference type="GO" id="GO:0046872">
    <property type="term" value="F:metal ion binding"/>
    <property type="evidence" value="ECO:0007669"/>
    <property type="project" value="UniProtKB-KW"/>
</dbReference>
<feature type="transmembrane region" description="Helical" evidence="12">
    <location>
        <begin position="79"/>
        <end position="100"/>
    </location>
</feature>
<feature type="domain" description="Peptidase M50" evidence="13">
    <location>
        <begin position="109"/>
        <end position="152"/>
    </location>
</feature>
<gene>
    <name evidence="14" type="ORF">CWE10_17065</name>
</gene>
<dbReference type="Pfam" id="PF02163">
    <property type="entry name" value="Peptidase_M50"/>
    <property type="match status" value="2"/>
</dbReference>
<protein>
    <recommendedName>
        <fullName evidence="13">Peptidase M50 domain-containing protein</fullName>
    </recommendedName>
</protein>
<evidence type="ECO:0000256" key="11">
    <source>
        <dbReference type="ARBA" id="ARBA00023136"/>
    </source>
</evidence>
<dbReference type="GO" id="GO:0016020">
    <property type="term" value="C:membrane"/>
    <property type="evidence" value="ECO:0007669"/>
    <property type="project" value="UniProtKB-SubCell"/>
</dbReference>
<keyword evidence="5 12" id="KW-0812">Transmembrane</keyword>
<feature type="transmembrane region" description="Helical" evidence="12">
    <location>
        <begin position="45"/>
        <end position="67"/>
    </location>
</feature>
<comment type="subcellular location">
    <subcellularLocation>
        <location evidence="2">Membrane</location>
        <topology evidence="2">Multi-pass membrane protein</topology>
    </subcellularLocation>
</comment>
<proteinExistence type="inferred from homology"/>
<sequence>MAGVRVEVHWLFLLALLVAAVSGYYLEALILLGSLAAHELAHLTVAWLLGVDIDSLVLTPFGGMARLDPSLDADPQSEVSVALAGPVQSFLLAGLASFLMGDRLFDPSLVRFFFQVNANLAFFNLIPALPLDGGRALRGLLAQRWGYRTTTVWMARLGLLSGAAMLAAALGVLAAAGQVFLTPLAGGLFLALGAMAEGEEAVLRSYQQFLQKRRRMARQRIIPGGTLVVVEGTRIGEVLERLSARRYHLVLVVDRSLLPVGTLHEAEILDAFAALGPRAPVEQVLDL</sequence>
<dbReference type="EMBL" id="PIUK01000267">
    <property type="protein sequence ID" value="MBY6277867.1"/>
    <property type="molecule type" value="Genomic_DNA"/>
</dbReference>
<feature type="transmembrane region" description="Helical" evidence="12">
    <location>
        <begin position="152"/>
        <end position="173"/>
    </location>
</feature>
<comment type="cofactor">
    <cofactor evidence="1">
        <name>Zn(2+)</name>
        <dbReference type="ChEBI" id="CHEBI:29105"/>
    </cofactor>
</comment>
<dbReference type="SUPFAM" id="SSF54631">
    <property type="entry name" value="CBS-domain pair"/>
    <property type="match status" value="1"/>
</dbReference>
<evidence type="ECO:0000256" key="8">
    <source>
        <dbReference type="ARBA" id="ARBA00022833"/>
    </source>
</evidence>
<evidence type="ECO:0000259" key="13">
    <source>
        <dbReference type="Pfam" id="PF02163"/>
    </source>
</evidence>
<feature type="transmembrane region" description="Helical" evidence="12">
    <location>
        <begin position="12"/>
        <end position="33"/>
    </location>
</feature>
<keyword evidence="4" id="KW-0645">Protease</keyword>
<dbReference type="GO" id="GO:0008237">
    <property type="term" value="F:metallopeptidase activity"/>
    <property type="evidence" value="ECO:0007669"/>
    <property type="project" value="UniProtKB-KW"/>
</dbReference>
<dbReference type="InterPro" id="IPR008915">
    <property type="entry name" value="Peptidase_M50"/>
</dbReference>
<reference evidence="14" key="1">
    <citation type="submission" date="2017-11" db="EMBL/GenBank/DDBJ databases">
        <title>Three new genomes from thermophilic consortium.</title>
        <authorList>
            <person name="Quaggio R."/>
            <person name="Amgarten D."/>
            <person name="Setubal J.C."/>
        </authorList>
    </citation>
    <scope>NUCLEOTIDE SEQUENCE</scope>
    <source>
        <strain evidence="14">ZCTH01-B2</strain>
    </source>
</reference>
<dbReference type="RefSeq" id="WP_273381262.1">
    <property type="nucleotide sequence ID" value="NZ_PIUK01000267.1"/>
</dbReference>
<keyword evidence="10" id="KW-0482">Metalloprotease</keyword>
<evidence type="ECO:0000313" key="14">
    <source>
        <dbReference type="EMBL" id="MBY6277867.1"/>
    </source>
</evidence>
<keyword evidence="8" id="KW-0862">Zinc</keyword>
<evidence type="ECO:0000256" key="7">
    <source>
        <dbReference type="ARBA" id="ARBA00022801"/>
    </source>
</evidence>
<accession>A0A953LL82</accession>
<evidence type="ECO:0000256" key="3">
    <source>
        <dbReference type="ARBA" id="ARBA00007931"/>
    </source>
</evidence>
<evidence type="ECO:0000313" key="15">
    <source>
        <dbReference type="Proteomes" id="UP000732377"/>
    </source>
</evidence>
<dbReference type="InterPro" id="IPR046342">
    <property type="entry name" value="CBS_dom_sf"/>
</dbReference>
<comment type="caution">
    <text evidence="14">The sequence shown here is derived from an EMBL/GenBank/DDBJ whole genome shotgun (WGS) entry which is preliminary data.</text>
</comment>
<evidence type="ECO:0000256" key="4">
    <source>
        <dbReference type="ARBA" id="ARBA00022670"/>
    </source>
</evidence>
<dbReference type="GO" id="GO:0006508">
    <property type="term" value="P:proteolysis"/>
    <property type="evidence" value="ECO:0007669"/>
    <property type="project" value="UniProtKB-KW"/>
</dbReference>
<dbReference type="PANTHER" id="PTHR39188:SF3">
    <property type="entry name" value="STAGE IV SPORULATION PROTEIN FB"/>
    <property type="match status" value="1"/>
</dbReference>
<evidence type="ECO:0000256" key="2">
    <source>
        <dbReference type="ARBA" id="ARBA00004141"/>
    </source>
</evidence>
<organism evidence="14 15">
    <name type="scientific">Symbiobacterium thermophilum</name>
    <dbReference type="NCBI Taxonomy" id="2734"/>
    <lineage>
        <taxon>Bacteria</taxon>
        <taxon>Bacillati</taxon>
        <taxon>Bacillota</taxon>
        <taxon>Clostridia</taxon>
        <taxon>Eubacteriales</taxon>
        <taxon>Symbiobacteriaceae</taxon>
        <taxon>Symbiobacterium</taxon>
    </lineage>
</organism>
<evidence type="ECO:0000256" key="9">
    <source>
        <dbReference type="ARBA" id="ARBA00022989"/>
    </source>
</evidence>
<dbReference type="CDD" id="cd06161">
    <property type="entry name" value="S2P-M50_SpoIVFB"/>
    <property type="match status" value="1"/>
</dbReference>